<name>A0A2G9C3R0_9BURK</name>
<sequence>MHADSAAVAAALAGEGQAPLATPRKKSYFMANVATVLALAIGAAATWITAMALVEAYGVGPDNFGQAVQAARREAPGVGLYLLDAGALLVVAVLAWLASRGYRSER</sequence>
<proteinExistence type="predicted"/>
<dbReference type="Proteomes" id="UP000231501">
    <property type="component" value="Unassembled WGS sequence"/>
</dbReference>
<dbReference type="RefSeq" id="WP_099863654.1">
    <property type="nucleotide sequence ID" value="NZ_PEOG01000081.1"/>
</dbReference>
<protein>
    <submittedName>
        <fullName evidence="2">Uncharacterized protein</fullName>
    </submittedName>
</protein>
<organism evidence="2 3">
    <name type="scientific">Roseateles chitinivorans</name>
    <dbReference type="NCBI Taxonomy" id="2917965"/>
    <lineage>
        <taxon>Bacteria</taxon>
        <taxon>Pseudomonadati</taxon>
        <taxon>Pseudomonadota</taxon>
        <taxon>Betaproteobacteria</taxon>
        <taxon>Burkholderiales</taxon>
        <taxon>Sphaerotilaceae</taxon>
        <taxon>Roseateles</taxon>
    </lineage>
</organism>
<dbReference type="EMBL" id="PEOG01000081">
    <property type="protein sequence ID" value="PIM51071.1"/>
    <property type="molecule type" value="Genomic_DNA"/>
</dbReference>
<feature type="transmembrane region" description="Helical" evidence="1">
    <location>
        <begin position="33"/>
        <end position="58"/>
    </location>
</feature>
<dbReference type="AlphaFoldDB" id="A0A2G9C3R0"/>
<feature type="transmembrane region" description="Helical" evidence="1">
    <location>
        <begin position="78"/>
        <end position="98"/>
    </location>
</feature>
<reference evidence="2 3" key="1">
    <citation type="submission" date="2017-11" db="EMBL/GenBank/DDBJ databases">
        <title>Draft genome sequence of Mitsuaria sp. HWN-4.</title>
        <authorList>
            <person name="Gundlapally S.R."/>
        </authorList>
    </citation>
    <scope>NUCLEOTIDE SEQUENCE [LARGE SCALE GENOMIC DNA]</scope>
    <source>
        <strain evidence="2 3">HWN-4</strain>
    </source>
</reference>
<keyword evidence="1" id="KW-1133">Transmembrane helix</keyword>
<evidence type="ECO:0000313" key="2">
    <source>
        <dbReference type="EMBL" id="PIM51071.1"/>
    </source>
</evidence>
<keyword evidence="3" id="KW-1185">Reference proteome</keyword>
<comment type="caution">
    <text evidence="2">The sequence shown here is derived from an EMBL/GenBank/DDBJ whole genome shotgun (WGS) entry which is preliminary data.</text>
</comment>
<keyword evidence="1" id="KW-0472">Membrane</keyword>
<evidence type="ECO:0000256" key="1">
    <source>
        <dbReference type="SAM" id="Phobius"/>
    </source>
</evidence>
<evidence type="ECO:0000313" key="3">
    <source>
        <dbReference type="Proteomes" id="UP000231501"/>
    </source>
</evidence>
<gene>
    <name evidence="2" type="ORF">CS062_21725</name>
</gene>
<accession>A0A2G9C3R0</accession>
<keyword evidence="1" id="KW-0812">Transmembrane</keyword>